<protein>
    <submittedName>
        <fullName evidence="1">RNA-directed DNA polymerase, eukaryota</fullName>
    </submittedName>
</protein>
<gene>
    <name evidence="1" type="ORF">Tci_659771</name>
</gene>
<proteinExistence type="predicted"/>
<dbReference type="EMBL" id="BKCJ010505798">
    <property type="protein sequence ID" value="GFA87799.1"/>
    <property type="molecule type" value="Genomic_DNA"/>
</dbReference>
<dbReference type="SUPFAM" id="SSF56219">
    <property type="entry name" value="DNase I-like"/>
    <property type="match status" value="1"/>
</dbReference>
<reference evidence="1" key="1">
    <citation type="journal article" date="2019" name="Sci. Rep.">
        <title>Draft genome of Tanacetum cinerariifolium, the natural source of mosquito coil.</title>
        <authorList>
            <person name="Yamashiro T."/>
            <person name="Shiraishi A."/>
            <person name="Satake H."/>
            <person name="Nakayama K."/>
        </authorList>
    </citation>
    <scope>NUCLEOTIDE SEQUENCE</scope>
</reference>
<dbReference type="Gene3D" id="3.60.10.10">
    <property type="entry name" value="Endonuclease/exonuclease/phosphatase"/>
    <property type="match status" value="1"/>
</dbReference>
<keyword evidence="1" id="KW-0695">RNA-directed DNA polymerase</keyword>
<name>A0A699KGR2_TANCI</name>
<keyword evidence="1" id="KW-0548">Nucleotidyltransferase</keyword>
<comment type="caution">
    <text evidence="1">The sequence shown here is derived from an EMBL/GenBank/DDBJ whole genome shotgun (WGS) entry which is preliminary data.</text>
</comment>
<dbReference type="GO" id="GO:0003964">
    <property type="term" value="F:RNA-directed DNA polymerase activity"/>
    <property type="evidence" value="ECO:0007669"/>
    <property type="project" value="UniProtKB-KW"/>
</dbReference>
<organism evidence="1">
    <name type="scientific">Tanacetum cinerariifolium</name>
    <name type="common">Dalmatian daisy</name>
    <name type="synonym">Chrysanthemum cinerariifolium</name>
    <dbReference type="NCBI Taxonomy" id="118510"/>
    <lineage>
        <taxon>Eukaryota</taxon>
        <taxon>Viridiplantae</taxon>
        <taxon>Streptophyta</taxon>
        <taxon>Embryophyta</taxon>
        <taxon>Tracheophyta</taxon>
        <taxon>Spermatophyta</taxon>
        <taxon>Magnoliopsida</taxon>
        <taxon>eudicotyledons</taxon>
        <taxon>Gunneridae</taxon>
        <taxon>Pentapetalae</taxon>
        <taxon>asterids</taxon>
        <taxon>campanulids</taxon>
        <taxon>Asterales</taxon>
        <taxon>Asteraceae</taxon>
        <taxon>Asteroideae</taxon>
        <taxon>Anthemideae</taxon>
        <taxon>Anthemidinae</taxon>
        <taxon>Tanacetum</taxon>
    </lineage>
</organism>
<sequence>MGMSGGIICLWNNLVLLKSNIICNENYVVVDGLWIPGDVHIRWITVYSPQILSNKIALWSLVLQLTVTWDGILVMMRDFNEVREAGDHYGSVFNDRQAKFFNDFIEGASLIDIPLGGYNYTWTDKWGSKMSKLDRFLVSDNFYESFPHITGVILEKGIPDHRPILLKESHKKHQEILSSIDVKIDHGTTSEDDFINRKDALKSLSDLARMEAKDLSQKAKTKWALEGIMKNDVWIKEPGIVKAEFMSHFSHRFQQPTCIPTSLDTDCSDPSLLANVTFLKDLFLVMRSTEQSENVVVIVHRDRMVSLSNSLLLFRI</sequence>
<dbReference type="InterPro" id="IPR036691">
    <property type="entry name" value="Endo/exonu/phosph_ase_sf"/>
</dbReference>
<dbReference type="AlphaFoldDB" id="A0A699KGR2"/>
<dbReference type="PANTHER" id="PTHR33710">
    <property type="entry name" value="BNAC02G09200D PROTEIN"/>
    <property type="match status" value="1"/>
</dbReference>
<keyword evidence="1" id="KW-0808">Transferase</keyword>
<evidence type="ECO:0000313" key="1">
    <source>
        <dbReference type="EMBL" id="GFA87799.1"/>
    </source>
</evidence>
<accession>A0A699KGR2</accession>
<dbReference type="PANTHER" id="PTHR33710:SF64">
    <property type="entry name" value="ENDONUCLEASE_EXONUCLEASE_PHOSPHATASE DOMAIN-CONTAINING PROTEIN"/>
    <property type="match status" value="1"/>
</dbReference>